<protein>
    <recommendedName>
        <fullName evidence="1">F-box domain-containing protein</fullName>
    </recommendedName>
</protein>
<evidence type="ECO:0000313" key="2">
    <source>
        <dbReference type="EMBL" id="EGT40435.1"/>
    </source>
</evidence>
<dbReference type="PROSITE" id="PS50181">
    <property type="entry name" value="FBOX"/>
    <property type="match status" value="1"/>
</dbReference>
<name>G0MAP7_CAEBE</name>
<organism evidence="3">
    <name type="scientific">Caenorhabditis brenneri</name>
    <name type="common">Nematode worm</name>
    <dbReference type="NCBI Taxonomy" id="135651"/>
    <lineage>
        <taxon>Eukaryota</taxon>
        <taxon>Metazoa</taxon>
        <taxon>Ecdysozoa</taxon>
        <taxon>Nematoda</taxon>
        <taxon>Chromadorea</taxon>
        <taxon>Rhabditida</taxon>
        <taxon>Rhabditina</taxon>
        <taxon>Rhabditomorpha</taxon>
        <taxon>Rhabditoidea</taxon>
        <taxon>Rhabditidae</taxon>
        <taxon>Peloderinae</taxon>
        <taxon>Caenorhabditis</taxon>
    </lineage>
</organism>
<dbReference type="EMBL" id="GL379788">
    <property type="protein sequence ID" value="EGT40435.1"/>
    <property type="molecule type" value="Genomic_DNA"/>
</dbReference>
<dbReference type="InterPro" id="IPR001810">
    <property type="entry name" value="F-box_dom"/>
</dbReference>
<evidence type="ECO:0000259" key="1">
    <source>
        <dbReference type="PROSITE" id="PS50181"/>
    </source>
</evidence>
<dbReference type="HOGENOM" id="CLU_028840_1_3_1"/>
<dbReference type="InterPro" id="IPR053222">
    <property type="entry name" value="Zygotic_Embryogenesis-Asso"/>
</dbReference>
<dbReference type="PANTHER" id="PTHR22899:SF0">
    <property type="entry name" value="F-BOX ASSOCIATED DOMAIN-CONTAINING PROTEIN-RELATED"/>
    <property type="match status" value="1"/>
</dbReference>
<dbReference type="Pfam" id="PF00646">
    <property type="entry name" value="F-box"/>
    <property type="match status" value="1"/>
</dbReference>
<feature type="domain" description="F-box" evidence="1">
    <location>
        <begin position="7"/>
        <end position="56"/>
    </location>
</feature>
<dbReference type="InterPro" id="IPR012885">
    <property type="entry name" value="F-box_Sdz-33"/>
</dbReference>
<dbReference type="Pfam" id="PF07735">
    <property type="entry name" value="FBA_2"/>
    <property type="match status" value="1"/>
</dbReference>
<evidence type="ECO:0000313" key="3">
    <source>
        <dbReference type="Proteomes" id="UP000008068"/>
    </source>
</evidence>
<dbReference type="AlphaFoldDB" id="G0MAP7"/>
<dbReference type="InParanoid" id="G0MAP7"/>
<sequence>MTSELSTIPFIRLPLDVKHNVISNMDMIEFISLSILSKSMKVLVKLYGCKCYFFEVVIRQECFVWIKIWPNSYVFTFYQTNDEQTNFMNHNGLRIGQHQWTSTIVEHFTMRCWLKHLLFIFNFNSIGLRIESNTGNLESIINTFDGFKLEWLAFGDIGEEYTKNLLQNLPFTEIFAHRGRIDPTVYSEMTIQNMHLFCSNVNQGVTLSDILLNNSENLEVRQSILTPKELNRFLKLWMNNFSNPKLKSVLISLSEDVNRFNIDDFKNEVMSSISYQEILGQELWQHYPAWYQRFFQRIPIDGLLIQRKDGTKAAVQLCINETVLFHMVLLP</sequence>
<proteinExistence type="predicted"/>
<reference evidence="3" key="1">
    <citation type="submission" date="2011-07" db="EMBL/GenBank/DDBJ databases">
        <authorList>
            <consortium name="Caenorhabditis brenneri Sequencing and Analysis Consortium"/>
            <person name="Wilson R.K."/>
        </authorList>
    </citation>
    <scope>NUCLEOTIDE SEQUENCE [LARGE SCALE GENOMIC DNA]</scope>
    <source>
        <strain evidence="3">PB2801</strain>
    </source>
</reference>
<keyword evidence="3" id="KW-1185">Reference proteome</keyword>
<dbReference type="Proteomes" id="UP000008068">
    <property type="component" value="Unassembled WGS sequence"/>
</dbReference>
<dbReference type="PANTHER" id="PTHR22899">
    <property type="entry name" value="CYCLIN-RELATED F-BOX FAMILY"/>
    <property type="match status" value="1"/>
</dbReference>
<accession>G0MAP7</accession>
<dbReference type="OrthoDB" id="5910664at2759"/>
<gene>
    <name evidence="2" type="ORF">CAEBREN_19805</name>
</gene>